<accession>A0A841R5K8</accession>
<dbReference type="GO" id="GO:0006797">
    <property type="term" value="P:polyphosphate metabolic process"/>
    <property type="evidence" value="ECO:0007669"/>
    <property type="project" value="InterPro"/>
</dbReference>
<protein>
    <submittedName>
        <fullName evidence="4">PPK2 family polyphosphate:nucleotide phosphotransferase</fullName>
    </submittedName>
</protein>
<dbReference type="GO" id="GO:0008976">
    <property type="term" value="F:polyphosphate kinase activity"/>
    <property type="evidence" value="ECO:0007669"/>
    <property type="project" value="InterPro"/>
</dbReference>
<keyword evidence="5" id="KW-1185">Reference proteome</keyword>
<dbReference type="InterPro" id="IPR022300">
    <property type="entry name" value="PPK2-rel_1"/>
</dbReference>
<dbReference type="PIRSF" id="PIRSF028756">
    <property type="entry name" value="PPK2_prd"/>
    <property type="match status" value="1"/>
</dbReference>
<dbReference type="InterPro" id="IPR022488">
    <property type="entry name" value="PPK2-related"/>
</dbReference>
<dbReference type="Proteomes" id="UP000591941">
    <property type="component" value="Unassembled WGS sequence"/>
</dbReference>
<name>A0A841R5K8_9FIRM</name>
<comment type="caution">
    <text evidence="4">The sequence shown here is derived from an EMBL/GenBank/DDBJ whole genome shotgun (WGS) entry which is preliminary data.</text>
</comment>
<dbReference type="InterPro" id="IPR016898">
    <property type="entry name" value="Polyphosphate_phosphotransfera"/>
</dbReference>
<evidence type="ECO:0000313" key="4">
    <source>
        <dbReference type="EMBL" id="MBB6477812.1"/>
    </source>
</evidence>
<evidence type="ECO:0000313" key="5">
    <source>
        <dbReference type="Proteomes" id="UP000591941"/>
    </source>
</evidence>
<keyword evidence="1 4" id="KW-0808">Transferase</keyword>
<dbReference type="PANTHER" id="PTHR34383:SF3">
    <property type="entry name" value="POLYPHOSPHATE:AMP PHOSPHOTRANSFERASE"/>
    <property type="match status" value="1"/>
</dbReference>
<reference evidence="4 5" key="1">
    <citation type="submission" date="2020-08" db="EMBL/GenBank/DDBJ databases">
        <title>Genomic Encyclopedia of Type Strains, Phase IV (KMG-IV): sequencing the most valuable type-strain genomes for metagenomic binning, comparative biology and taxonomic classification.</title>
        <authorList>
            <person name="Goeker M."/>
        </authorList>
    </citation>
    <scope>NUCLEOTIDE SEQUENCE [LARGE SCALE GENOMIC DNA]</scope>
    <source>
        <strain evidence="4 5">DSM 21255</strain>
    </source>
</reference>
<dbReference type="Pfam" id="PF03976">
    <property type="entry name" value="PPK2"/>
    <property type="match status" value="1"/>
</dbReference>
<dbReference type="PANTHER" id="PTHR34383">
    <property type="entry name" value="POLYPHOSPHATE:AMP PHOSPHOTRANSFERASE-RELATED"/>
    <property type="match status" value="1"/>
</dbReference>
<dbReference type="RefSeq" id="WP_159822762.1">
    <property type="nucleotide sequence ID" value="NZ_CABWNB010000002.1"/>
</dbReference>
<dbReference type="NCBIfam" id="TIGR03709">
    <property type="entry name" value="PPK2_rel_1"/>
    <property type="match status" value="1"/>
</dbReference>
<dbReference type="EMBL" id="JACHHI010000003">
    <property type="protein sequence ID" value="MBB6477812.1"/>
    <property type="molecule type" value="Genomic_DNA"/>
</dbReference>
<dbReference type="OrthoDB" id="9775224at2"/>
<dbReference type="SUPFAM" id="SSF52540">
    <property type="entry name" value="P-loop containing nucleoside triphosphate hydrolases"/>
    <property type="match status" value="1"/>
</dbReference>
<evidence type="ECO:0000256" key="2">
    <source>
        <dbReference type="ARBA" id="ARBA00022777"/>
    </source>
</evidence>
<gene>
    <name evidence="4" type="ORF">HNR45_000845</name>
</gene>
<keyword evidence="2" id="KW-0418">Kinase</keyword>
<proteinExistence type="predicted"/>
<evidence type="ECO:0000256" key="1">
    <source>
        <dbReference type="ARBA" id="ARBA00022679"/>
    </source>
</evidence>
<dbReference type="InterPro" id="IPR027417">
    <property type="entry name" value="P-loop_NTPase"/>
</dbReference>
<evidence type="ECO:0000259" key="3">
    <source>
        <dbReference type="Pfam" id="PF03976"/>
    </source>
</evidence>
<dbReference type="AlphaFoldDB" id="A0A841R5K8"/>
<sequence>MDVKRYLVHHKDKLDLKNIPTAPPKEADKQTVKEELFPEVLEKLKVYQERLYAENKHGIIVVLQAMDAAGKDGLIKHVYTVLNPQGVRVATFKQPSSEELDRDYLWRVNRALPRRGEIGIFNRSHYEDVIVTRVHNLLKDQNFPGSDVEIDKEFWQERFRQINDWERYLHENGYFMLKFFLHVSKEEQAERLIDRIKRPEKNWKFSMADINERKYWNNYQHVYADMIQATSTKYAPWYILPADKKWYTRYLAAQATLQLLKQLDPQFPALSGAEKEHLEHWQKVLAKDKNMTLEDLFG</sequence>
<dbReference type="GeneID" id="93486127"/>
<organism evidence="4 5">
    <name type="scientific">Negativicoccus succinicivorans</name>
    <dbReference type="NCBI Taxonomy" id="620903"/>
    <lineage>
        <taxon>Bacteria</taxon>
        <taxon>Bacillati</taxon>
        <taxon>Bacillota</taxon>
        <taxon>Negativicutes</taxon>
        <taxon>Veillonellales</taxon>
        <taxon>Veillonellaceae</taxon>
        <taxon>Negativicoccus</taxon>
    </lineage>
</organism>
<feature type="domain" description="Polyphosphate kinase-2-related" evidence="3">
    <location>
        <begin position="28"/>
        <end position="265"/>
    </location>
</feature>
<dbReference type="Gene3D" id="3.40.50.300">
    <property type="entry name" value="P-loop containing nucleotide triphosphate hydrolases"/>
    <property type="match status" value="1"/>
</dbReference>